<evidence type="ECO:0000313" key="2">
    <source>
        <dbReference type="Proteomes" id="UP000593567"/>
    </source>
</evidence>
<protein>
    <submittedName>
        <fullName evidence="1">Uncharacterized protein</fullName>
    </submittedName>
</protein>
<proteinExistence type="predicted"/>
<gene>
    <name evidence="1" type="ORF">EB796_015461</name>
</gene>
<keyword evidence="2" id="KW-1185">Reference proteome</keyword>
<dbReference type="Pfam" id="PF00090">
    <property type="entry name" value="TSP_1"/>
    <property type="match status" value="1"/>
</dbReference>
<dbReference type="SMART" id="SM00209">
    <property type="entry name" value="TSP1"/>
    <property type="match status" value="1"/>
</dbReference>
<dbReference type="InterPro" id="IPR000884">
    <property type="entry name" value="TSP1_rpt"/>
</dbReference>
<sequence length="116" mass="12916">MIESQSGLGEWGGWGACSVSCGGGIKRRNRVCVDKMLDCVGESMALKCNLEPCPHVQQPSPQPETSESCLCFQRKSCEFLKVLISIYHLFYVHMCQTGEHVHALVEEEVREGRDLA</sequence>
<name>A0A7J7JLA6_BUGNE</name>
<comment type="caution">
    <text evidence="1">The sequence shown here is derived from an EMBL/GenBank/DDBJ whole genome shotgun (WGS) entry which is preliminary data.</text>
</comment>
<dbReference type="SUPFAM" id="SSF82895">
    <property type="entry name" value="TSP-1 type 1 repeat"/>
    <property type="match status" value="1"/>
</dbReference>
<dbReference type="InterPro" id="IPR036383">
    <property type="entry name" value="TSP1_rpt_sf"/>
</dbReference>
<dbReference type="Gene3D" id="2.20.100.10">
    <property type="entry name" value="Thrombospondin type-1 (TSP1) repeat"/>
    <property type="match status" value="1"/>
</dbReference>
<reference evidence="1" key="1">
    <citation type="submission" date="2020-06" db="EMBL/GenBank/DDBJ databases">
        <title>Draft genome of Bugula neritina, a colonial animal packing powerful symbionts and potential medicines.</title>
        <authorList>
            <person name="Rayko M."/>
        </authorList>
    </citation>
    <scope>NUCLEOTIDE SEQUENCE [LARGE SCALE GENOMIC DNA]</scope>
    <source>
        <strain evidence="1">Kwan_BN1</strain>
    </source>
</reference>
<accession>A0A7J7JLA6</accession>
<evidence type="ECO:0000313" key="1">
    <source>
        <dbReference type="EMBL" id="KAF6026216.1"/>
    </source>
</evidence>
<dbReference type="Proteomes" id="UP000593567">
    <property type="component" value="Unassembled WGS sequence"/>
</dbReference>
<organism evidence="1 2">
    <name type="scientific">Bugula neritina</name>
    <name type="common">Brown bryozoan</name>
    <name type="synonym">Sertularia neritina</name>
    <dbReference type="NCBI Taxonomy" id="10212"/>
    <lineage>
        <taxon>Eukaryota</taxon>
        <taxon>Metazoa</taxon>
        <taxon>Spiralia</taxon>
        <taxon>Lophotrochozoa</taxon>
        <taxon>Bryozoa</taxon>
        <taxon>Gymnolaemata</taxon>
        <taxon>Cheilostomatida</taxon>
        <taxon>Flustrina</taxon>
        <taxon>Buguloidea</taxon>
        <taxon>Bugulidae</taxon>
        <taxon>Bugula</taxon>
    </lineage>
</organism>
<dbReference type="AlphaFoldDB" id="A0A7J7JLA6"/>
<dbReference type="EMBL" id="VXIV02002320">
    <property type="protein sequence ID" value="KAF6026216.1"/>
    <property type="molecule type" value="Genomic_DNA"/>
</dbReference>
<dbReference type="PROSITE" id="PS50092">
    <property type="entry name" value="TSP1"/>
    <property type="match status" value="1"/>
</dbReference>
<dbReference type="OrthoDB" id="446173at2759"/>